<gene>
    <name evidence="1" type="ORF">STA1M1_37440</name>
</gene>
<sequence length="100" mass="10991">MFLQTVAERKALGSYRRLEDVEAPIENDLPACVSYDVACMGRTGRIKSPTEFDASTGTGCRNRLQQFTLSGNVALVWACDEVDPDLVLRGVSRICFISST</sequence>
<proteinExistence type="predicted"/>
<dbReference type="Proteomes" id="UP001144205">
    <property type="component" value="Unassembled WGS sequence"/>
</dbReference>
<evidence type="ECO:0000313" key="2">
    <source>
        <dbReference type="Proteomes" id="UP001144205"/>
    </source>
</evidence>
<dbReference type="EMBL" id="BROH01000015">
    <property type="protein sequence ID" value="GKY89875.1"/>
    <property type="molecule type" value="Genomic_DNA"/>
</dbReference>
<evidence type="ECO:0000313" key="1">
    <source>
        <dbReference type="EMBL" id="GKY89875.1"/>
    </source>
</evidence>
<name>A0ABQ5LZJ0_9RHOB</name>
<keyword evidence="2" id="KW-1185">Reference proteome</keyword>
<organism evidence="1 2">
    <name type="scientific">Sinisalibacter aestuarii</name>
    <dbReference type="NCBI Taxonomy" id="2949426"/>
    <lineage>
        <taxon>Bacteria</taxon>
        <taxon>Pseudomonadati</taxon>
        <taxon>Pseudomonadota</taxon>
        <taxon>Alphaproteobacteria</taxon>
        <taxon>Rhodobacterales</taxon>
        <taxon>Roseobacteraceae</taxon>
        <taxon>Sinisalibacter</taxon>
    </lineage>
</organism>
<protein>
    <submittedName>
        <fullName evidence="1">Uncharacterized protein</fullName>
    </submittedName>
</protein>
<accession>A0ABQ5LZJ0</accession>
<reference evidence="1" key="1">
    <citation type="journal article" date="2023" name="Int. J. Syst. Evol. Microbiol.">
        <title>Sinisalibacter aestuarii sp. nov., isolated from estuarine sediment of the Arakawa River.</title>
        <authorList>
            <person name="Arafat S.T."/>
            <person name="Hirano S."/>
            <person name="Sato A."/>
            <person name="Takeuchi K."/>
            <person name="Yasuda T."/>
            <person name="Terahara T."/>
            <person name="Hamada M."/>
            <person name="Kobayashi T."/>
        </authorList>
    </citation>
    <scope>NUCLEOTIDE SEQUENCE</scope>
    <source>
        <strain evidence="1">B-399</strain>
    </source>
</reference>
<comment type="caution">
    <text evidence="1">The sequence shown here is derived from an EMBL/GenBank/DDBJ whole genome shotgun (WGS) entry which is preliminary data.</text>
</comment>